<sequence length="310" mass="35766">MLDFWGLNKKDTSVIIDEETGSGEYKNKTKFNIGCNMTQKGNIFGNVKLLYPFKSGSSIELGFRGTTNEANLTASWISFTRQRIYEFLAYKKKRKTDLTGFKLRSRNGGNYKSLTKEYINKDTVKYEVSIYKKLYDFFSINLNTGFNQIQNTTNSFFRWKIEYKKTNPVWKNIFAKIQIGIGSIIGKPHTTDLFYLQDYELNEEYKKGKSYFEMEHRLGIKKNGLIFDIFSKFGMCSKQSNVMETCKSALIAIHILPLHPVYDISTGCSLSIPIFYKIGNITPICNLSFGLPLVNREKQQIFKLGISFCN</sequence>
<reference evidence="1 2" key="1">
    <citation type="submission" date="2019-01" db="EMBL/GenBank/DDBJ databases">
        <title>Genomes sequencing and comparative genomics of infectious freshwater microsporidia, Cucumispora dikerogammari and Thelohania contejeani.</title>
        <authorList>
            <person name="Cormier A."/>
            <person name="Giraud I."/>
            <person name="Wattier R."/>
            <person name="Teixeira M."/>
            <person name="Grandjean F."/>
            <person name="Rigaud T."/>
            <person name="Cordaux R."/>
        </authorList>
    </citation>
    <scope>NUCLEOTIDE SEQUENCE [LARGE SCALE GENOMIC DNA]</scope>
    <source>
        <strain evidence="1">T1</strain>
        <tissue evidence="1">Spores</tissue>
    </source>
</reference>
<accession>A0ABQ7I0J4</accession>
<dbReference type="EMBL" id="SBIQ01000043">
    <property type="protein sequence ID" value="KAF7683894.1"/>
    <property type="molecule type" value="Genomic_DNA"/>
</dbReference>
<name>A0ABQ7I0J4_9MICR</name>
<gene>
    <name evidence="1" type="ORF">TCON_0919</name>
</gene>
<keyword evidence="2" id="KW-1185">Reference proteome</keyword>
<protein>
    <recommendedName>
        <fullName evidence="3">Bacterial surface antigen (D15) domain-containing protein</fullName>
    </recommendedName>
</protein>
<comment type="caution">
    <text evidence="1">The sequence shown here is derived from an EMBL/GenBank/DDBJ whole genome shotgun (WGS) entry which is preliminary data.</text>
</comment>
<evidence type="ECO:0000313" key="2">
    <source>
        <dbReference type="Proteomes" id="UP001516464"/>
    </source>
</evidence>
<evidence type="ECO:0000313" key="1">
    <source>
        <dbReference type="EMBL" id="KAF7683894.1"/>
    </source>
</evidence>
<dbReference type="Proteomes" id="UP001516464">
    <property type="component" value="Unassembled WGS sequence"/>
</dbReference>
<evidence type="ECO:0008006" key="3">
    <source>
        <dbReference type="Google" id="ProtNLM"/>
    </source>
</evidence>
<organism evidence="1 2">
    <name type="scientific">Astathelohania contejeani</name>
    <dbReference type="NCBI Taxonomy" id="164912"/>
    <lineage>
        <taxon>Eukaryota</taxon>
        <taxon>Fungi</taxon>
        <taxon>Fungi incertae sedis</taxon>
        <taxon>Microsporidia</taxon>
        <taxon>Astathelohaniidae</taxon>
        <taxon>Astathelohania</taxon>
    </lineage>
</organism>
<proteinExistence type="predicted"/>